<evidence type="ECO:0008006" key="4">
    <source>
        <dbReference type="Google" id="ProtNLM"/>
    </source>
</evidence>
<dbReference type="AlphaFoldDB" id="A0A1G5JL95"/>
<dbReference type="EMBL" id="FMUX01000034">
    <property type="protein sequence ID" value="SCY89133.1"/>
    <property type="molecule type" value="Genomic_DNA"/>
</dbReference>
<evidence type="ECO:0000313" key="3">
    <source>
        <dbReference type="Proteomes" id="UP000198870"/>
    </source>
</evidence>
<dbReference type="OrthoDB" id="9799365at2"/>
<dbReference type="PROSITE" id="PS51257">
    <property type="entry name" value="PROKAR_LIPOPROTEIN"/>
    <property type="match status" value="1"/>
</dbReference>
<feature type="signal peptide" evidence="1">
    <location>
        <begin position="1"/>
        <end position="28"/>
    </location>
</feature>
<reference evidence="2 3" key="1">
    <citation type="submission" date="2016-10" db="EMBL/GenBank/DDBJ databases">
        <authorList>
            <person name="de Groot N.N."/>
        </authorList>
    </citation>
    <scope>NUCLEOTIDE SEQUENCE [LARGE SCALE GENOMIC DNA]</scope>
    <source>
        <strain evidence="2 3">AA1</strain>
    </source>
</reference>
<dbReference type="STRING" id="419481.SAMN05216233_1343"/>
<dbReference type="SUPFAM" id="SSF56784">
    <property type="entry name" value="HAD-like"/>
    <property type="match status" value="1"/>
</dbReference>
<gene>
    <name evidence="2" type="ORF">SAMN05216233_1343</name>
</gene>
<dbReference type="InterPro" id="IPR023214">
    <property type="entry name" value="HAD_sf"/>
</dbReference>
<sequence length="419" mass="46348">MMFKKGMAWMVGTLFVCGSLLTGCGVKADVKTAPAKPVVTLDEGHWNPAVKAKLETLIAEGAFQGKKAVFDFDNTTICRDIGEATFAAMVEAGQLTLDGISRDITPSFVLGDKTVALDTVGSLPEFYEDFLSATKHQKGEKTPYANSYAWVVQILAGMTPDQILPYSEKAFGNNVAMQDSGAADLKETKINGYRMPFFYPEMVDLYGTLLKNGYEVYVCSASNIWTVRWMVRENLNKLLEAKYGKGIAIAPDHVIGVNVLLKDKRDGKLYKDQLLVRNNAKYAALDRAELSNYELTTQVVYPITGYFGKVANIIKYVTKERPYLIGGDSSNDLPMLDRAENRLWITRLEKMGYQKGLVEQMGDSLPGNWMIQPVLYKKSPGFVSTRAELDTRLAPKPSALEKTGKVAGFLEENGALKAF</sequence>
<organism evidence="2 3">
    <name type="scientific">Desulfoluna spongiiphila</name>
    <dbReference type="NCBI Taxonomy" id="419481"/>
    <lineage>
        <taxon>Bacteria</taxon>
        <taxon>Pseudomonadati</taxon>
        <taxon>Thermodesulfobacteriota</taxon>
        <taxon>Desulfobacteria</taxon>
        <taxon>Desulfobacterales</taxon>
        <taxon>Desulfolunaceae</taxon>
        <taxon>Desulfoluna</taxon>
    </lineage>
</organism>
<accession>A0A1G5JL95</accession>
<protein>
    <recommendedName>
        <fullName evidence="4">Haloacid dehalogenase-like hydrolase</fullName>
    </recommendedName>
</protein>
<keyword evidence="1" id="KW-0732">Signal</keyword>
<proteinExistence type="predicted"/>
<feature type="chain" id="PRO_5011494476" description="Haloacid dehalogenase-like hydrolase" evidence="1">
    <location>
        <begin position="29"/>
        <end position="419"/>
    </location>
</feature>
<evidence type="ECO:0000313" key="2">
    <source>
        <dbReference type="EMBL" id="SCY89133.1"/>
    </source>
</evidence>
<dbReference type="InterPro" id="IPR036412">
    <property type="entry name" value="HAD-like_sf"/>
</dbReference>
<dbReference type="Proteomes" id="UP000198870">
    <property type="component" value="Unassembled WGS sequence"/>
</dbReference>
<dbReference type="Gene3D" id="3.40.50.1000">
    <property type="entry name" value="HAD superfamily/HAD-like"/>
    <property type="match status" value="1"/>
</dbReference>
<keyword evidence="3" id="KW-1185">Reference proteome</keyword>
<dbReference type="Gene3D" id="1.20.1440.310">
    <property type="match status" value="1"/>
</dbReference>
<evidence type="ECO:0000256" key="1">
    <source>
        <dbReference type="SAM" id="SignalP"/>
    </source>
</evidence>
<dbReference type="RefSeq" id="WP_092215711.1">
    <property type="nucleotide sequence ID" value="NZ_FMUX01000034.1"/>
</dbReference>
<name>A0A1G5JL95_9BACT</name>